<dbReference type="GO" id="GO:0000407">
    <property type="term" value="C:phagophore assembly site"/>
    <property type="evidence" value="ECO:0007669"/>
    <property type="project" value="UniProtKB-ARBA"/>
</dbReference>
<evidence type="ECO:0008006" key="11">
    <source>
        <dbReference type="Google" id="ProtNLM"/>
    </source>
</evidence>
<evidence type="ECO:0000256" key="7">
    <source>
        <dbReference type="ARBA" id="ARBA00025740"/>
    </source>
</evidence>
<reference evidence="10" key="1">
    <citation type="journal article" date="2013" name="Genome Biol.">
        <title>Draft genome of the mountain pine beetle, Dendroctonus ponderosae Hopkins, a major forest pest.</title>
        <authorList>
            <person name="Keeling C.I."/>
            <person name="Yuen M.M."/>
            <person name="Liao N.Y."/>
            <person name="Docking T.R."/>
            <person name="Chan S.K."/>
            <person name="Taylor G.A."/>
            <person name="Palmquist D.L."/>
            <person name="Jackman S.D."/>
            <person name="Nguyen A."/>
            <person name="Li M."/>
            <person name="Henderson H."/>
            <person name="Janes J.K."/>
            <person name="Zhao Y."/>
            <person name="Pandoh P."/>
            <person name="Moore R."/>
            <person name="Sperling F.A."/>
            <person name="Huber D.P."/>
            <person name="Birol I."/>
            <person name="Jones S.J."/>
            <person name="Bohlmann J."/>
        </authorList>
    </citation>
    <scope>NUCLEOTIDE SEQUENCE</scope>
</reference>
<dbReference type="EnsemblMetazoa" id="XM_019914688.1">
    <property type="protein sequence ID" value="XP_019770247.1"/>
    <property type="gene ID" value="LOC109544481"/>
</dbReference>
<gene>
    <name evidence="9" type="primary">109544481</name>
</gene>
<dbReference type="Gene3D" id="2.130.10.10">
    <property type="entry name" value="YVTN repeat-like/Quinoprotein amine dehydrogenase"/>
    <property type="match status" value="1"/>
</dbReference>
<dbReference type="GO" id="GO:0012505">
    <property type="term" value="C:endomembrane system"/>
    <property type="evidence" value="ECO:0007669"/>
    <property type="project" value="UniProtKB-SubCell"/>
</dbReference>
<keyword evidence="6" id="KW-0472">Membrane</keyword>
<dbReference type="InterPro" id="IPR001680">
    <property type="entry name" value="WD40_rpt"/>
</dbReference>
<feature type="compositionally biased region" description="Basic and acidic residues" evidence="8">
    <location>
        <begin position="397"/>
        <end position="408"/>
    </location>
</feature>
<dbReference type="InterPro" id="IPR048720">
    <property type="entry name" value="PROPPIN"/>
</dbReference>
<proteinExistence type="inferred from homology"/>
<evidence type="ECO:0000256" key="2">
    <source>
        <dbReference type="ARBA" id="ARBA00022574"/>
    </source>
</evidence>
<dbReference type="PANTHER" id="PTHR11227">
    <property type="entry name" value="WD-REPEAT PROTEIN INTERACTING WITH PHOSPHOINOSIDES WIPI -RELATED"/>
    <property type="match status" value="1"/>
</dbReference>
<comment type="subcellular location">
    <subcellularLocation>
        <location evidence="1">Endomembrane system</location>
        <topology evidence="1">Peripheral membrane protein</topology>
    </subcellularLocation>
</comment>
<dbReference type="InterPro" id="IPR015943">
    <property type="entry name" value="WD40/YVTN_repeat-like_dom_sf"/>
</dbReference>
<evidence type="ECO:0000256" key="4">
    <source>
        <dbReference type="ARBA" id="ARBA00023006"/>
    </source>
</evidence>
<dbReference type="SMART" id="SM00320">
    <property type="entry name" value="WD40"/>
    <property type="match status" value="3"/>
</dbReference>
<dbReference type="FunFam" id="2.130.10.10:FF:000145">
    <property type="entry name" value="WD repeat domain phosphoinositide-interacting protein 2"/>
    <property type="match status" value="1"/>
</dbReference>
<evidence type="ECO:0000313" key="9">
    <source>
        <dbReference type="EnsemblMetazoa" id="XP_019770247.1"/>
    </source>
</evidence>
<dbReference type="GO" id="GO:0034497">
    <property type="term" value="P:protein localization to phagophore assembly site"/>
    <property type="evidence" value="ECO:0007669"/>
    <property type="project" value="UniProtKB-ARBA"/>
</dbReference>
<dbReference type="AlphaFoldDB" id="A0AAR5QAJ4"/>
<dbReference type="InterPro" id="IPR036322">
    <property type="entry name" value="WD40_repeat_dom_sf"/>
</dbReference>
<evidence type="ECO:0000256" key="3">
    <source>
        <dbReference type="ARBA" id="ARBA00022737"/>
    </source>
</evidence>
<dbReference type="GO" id="GO:0032266">
    <property type="term" value="F:phosphatidylinositol-3-phosphate binding"/>
    <property type="evidence" value="ECO:0007669"/>
    <property type="project" value="UniProtKB-ARBA"/>
</dbReference>
<evidence type="ECO:0000256" key="6">
    <source>
        <dbReference type="ARBA" id="ARBA00023136"/>
    </source>
</evidence>
<keyword evidence="2" id="KW-0853">WD repeat</keyword>
<comment type="similarity">
    <text evidence="7">Belongs to the WD repeat PROPPIN family.</text>
</comment>
<evidence type="ECO:0000256" key="1">
    <source>
        <dbReference type="ARBA" id="ARBA00004184"/>
    </source>
</evidence>
<name>A0AAR5QAJ4_DENPD</name>
<protein>
    <recommendedName>
        <fullName evidence="11">WD repeat domain phosphoinositide-interacting protein 2</fullName>
    </recommendedName>
</protein>
<organism evidence="9 10">
    <name type="scientific">Dendroctonus ponderosae</name>
    <name type="common">Mountain pine beetle</name>
    <dbReference type="NCBI Taxonomy" id="77166"/>
    <lineage>
        <taxon>Eukaryota</taxon>
        <taxon>Metazoa</taxon>
        <taxon>Ecdysozoa</taxon>
        <taxon>Arthropoda</taxon>
        <taxon>Hexapoda</taxon>
        <taxon>Insecta</taxon>
        <taxon>Pterygota</taxon>
        <taxon>Neoptera</taxon>
        <taxon>Endopterygota</taxon>
        <taxon>Coleoptera</taxon>
        <taxon>Polyphaga</taxon>
        <taxon>Cucujiformia</taxon>
        <taxon>Curculionidae</taxon>
        <taxon>Scolytinae</taxon>
        <taxon>Dendroctonus</taxon>
    </lineage>
</organism>
<dbReference type="Proteomes" id="UP000019118">
    <property type="component" value="Unassembled WGS sequence"/>
</dbReference>
<accession>A0AAR5QAJ4</accession>
<keyword evidence="5" id="KW-0446">Lipid-binding</keyword>
<feature type="region of interest" description="Disordered" evidence="8">
    <location>
        <begin position="383"/>
        <end position="434"/>
    </location>
</feature>
<reference evidence="9" key="2">
    <citation type="submission" date="2024-08" db="UniProtKB">
        <authorList>
            <consortium name="EnsemblMetazoa"/>
        </authorList>
    </citation>
    <scope>IDENTIFICATION</scope>
</reference>
<evidence type="ECO:0000256" key="8">
    <source>
        <dbReference type="SAM" id="MobiDB-lite"/>
    </source>
</evidence>
<dbReference type="Pfam" id="PF21032">
    <property type="entry name" value="PROPPIN"/>
    <property type="match status" value="1"/>
</dbReference>
<keyword evidence="3" id="KW-0677">Repeat</keyword>
<dbReference type="SUPFAM" id="SSF50978">
    <property type="entry name" value="WD40 repeat-like"/>
    <property type="match status" value="1"/>
</dbReference>
<evidence type="ECO:0000313" key="10">
    <source>
        <dbReference type="Proteomes" id="UP000019118"/>
    </source>
</evidence>
<sequence length="434" mass="47108">MSSPSAADSNGPKSYFVNFNQDSTSLVVGGQFGYRVLSLESVDFLSEIYNNATEHSCIVERLFSSSLIAVVSLSFPRKLKITHYKKGTEICNYSYTNTILGVKLNRARVVVCLEESLYLHNIRDMKVLHTIRDTPPNPRGLCALSSNSENCYLAYPGSSSVGEVQVFDAMNLTAKIMIHAHDSALAALAFAPSGLSIGTASERGTVIRVFSVSDGSKLFEFRRGVKRCVNISCLSFSMCGHFLLCSSNTETVHIFKLEEASKESKKTIDEGTWMGMLSSYLPSSVTDTLSTLNQDRAYATATLPCAGVKNVISLVYIGDGLRLLVATENGFLYIFNFDANVGGELQLYKTHQLDDLNGDQSDGGQKVASGDKAGSGLLGSYAGIVKGNSPGEMSGTESEKVREMERAAEAPPQDAFHFTDDQEYPPLTQNSDLN</sequence>
<keyword evidence="4" id="KW-0072">Autophagy</keyword>
<keyword evidence="10" id="KW-1185">Reference proteome</keyword>
<dbReference type="GO" id="GO:0006950">
    <property type="term" value="P:response to stress"/>
    <property type="evidence" value="ECO:0007669"/>
    <property type="project" value="UniProtKB-ARBA"/>
</dbReference>
<evidence type="ECO:0000256" key="5">
    <source>
        <dbReference type="ARBA" id="ARBA00023121"/>
    </source>
</evidence>